<dbReference type="EMBL" id="PQIB02000011">
    <property type="protein sequence ID" value="RLM84972.1"/>
    <property type="molecule type" value="Genomic_DNA"/>
</dbReference>
<gene>
    <name evidence="2" type="ORF">C2845_PM04G17580</name>
</gene>
<evidence type="ECO:0000313" key="3">
    <source>
        <dbReference type="Proteomes" id="UP000275267"/>
    </source>
</evidence>
<feature type="compositionally biased region" description="Polar residues" evidence="1">
    <location>
        <begin position="58"/>
        <end position="67"/>
    </location>
</feature>
<evidence type="ECO:0000313" key="2">
    <source>
        <dbReference type="EMBL" id="RLM84972.1"/>
    </source>
</evidence>
<keyword evidence="3" id="KW-1185">Reference proteome</keyword>
<dbReference type="Proteomes" id="UP000275267">
    <property type="component" value="Unassembled WGS sequence"/>
</dbReference>
<feature type="region of interest" description="Disordered" evidence="1">
    <location>
        <begin position="30"/>
        <end position="67"/>
    </location>
</feature>
<protein>
    <submittedName>
        <fullName evidence="2">Uncharacterized protein</fullName>
    </submittedName>
</protein>
<sequence length="77" mass="8757">MHVRAHLMIRGFMDDYLCWNQHGEEGVNDRDLHGGRMGEGISASQQTACHDGNERLPDSSTSQNDEQSVTIRLWNMI</sequence>
<dbReference type="AlphaFoldDB" id="A0A3L6QM75"/>
<comment type="caution">
    <text evidence="2">The sequence shown here is derived from an EMBL/GenBank/DDBJ whole genome shotgun (WGS) entry which is preliminary data.</text>
</comment>
<name>A0A3L6QM75_PANMI</name>
<proteinExistence type="predicted"/>
<accession>A0A3L6QM75</accession>
<reference evidence="3" key="1">
    <citation type="journal article" date="2019" name="Nat. Commun.">
        <title>The genome of broomcorn millet.</title>
        <authorList>
            <person name="Zou C."/>
            <person name="Miki D."/>
            <person name="Li D."/>
            <person name="Tang Q."/>
            <person name="Xiao L."/>
            <person name="Rajput S."/>
            <person name="Deng P."/>
            <person name="Jia W."/>
            <person name="Huang R."/>
            <person name="Zhang M."/>
            <person name="Sun Y."/>
            <person name="Hu J."/>
            <person name="Fu X."/>
            <person name="Schnable P.S."/>
            <person name="Li F."/>
            <person name="Zhang H."/>
            <person name="Feng B."/>
            <person name="Zhu X."/>
            <person name="Liu R."/>
            <person name="Schnable J.C."/>
            <person name="Zhu J.-K."/>
            <person name="Zhang H."/>
        </authorList>
    </citation>
    <scope>NUCLEOTIDE SEQUENCE [LARGE SCALE GENOMIC DNA]</scope>
</reference>
<organism evidence="2 3">
    <name type="scientific">Panicum miliaceum</name>
    <name type="common">Proso millet</name>
    <name type="synonym">Broomcorn millet</name>
    <dbReference type="NCBI Taxonomy" id="4540"/>
    <lineage>
        <taxon>Eukaryota</taxon>
        <taxon>Viridiplantae</taxon>
        <taxon>Streptophyta</taxon>
        <taxon>Embryophyta</taxon>
        <taxon>Tracheophyta</taxon>
        <taxon>Spermatophyta</taxon>
        <taxon>Magnoliopsida</taxon>
        <taxon>Liliopsida</taxon>
        <taxon>Poales</taxon>
        <taxon>Poaceae</taxon>
        <taxon>PACMAD clade</taxon>
        <taxon>Panicoideae</taxon>
        <taxon>Panicodae</taxon>
        <taxon>Paniceae</taxon>
        <taxon>Panicinae</taxon>
        <taxon>Panicum</taxon>
        <taxon>Panicum sect. Panicum</taxon>
    </lineage>
</organism>
<evidence type="ECO:0000256" key="1">
    <source>
        <dbReference type="SAM" id="MobiDB-lite"/>
    </source>
</evidence>